<feature type="transmembrane region" description="Helical" evidence="4">
    <location>
        <begin position="336"/>
        <end position="357"/>
    </location>
</feature>
<feature type="transmembrane region" description="Helical" evidence="4">
    <location>
        <begin position="136"/>
        <end position="163"/>
    </location>
</feature>
<dbReference type="InterPro" id="IPR020846">
    <property type="entry name" value="MFS_dom"/>
</dbReference>
<evidence type="ECO:0000256" key="1">
    <source>
        <dbReference type="ARBA" id="ARBA00022692"/>
    </source>
</evidence>
<keyword evidence="1 4" id="KW-0812">Transmembrane</keyword>
<dbReference type="SUPFAM" id="SSF103473">
    <property type="entry name" value="MFS general substrate transporter"/>
    <property type="match status" value="1"/>
</dbReference>
<reference evidence="6 7" key="1">
    <citation type="submission" date="2020-04" db="EMBL/GenBank/DDBJ databases">
        <title>Usitatibacter rugosus gen. nov., sp. nov. and Usitatibacter palustris sp. nov., novel members of Usitatibacteraceae fam. nov. within the order Nitrosomonadales isolated from soil.</title>
        <authorList>
            <person name="Huber K.J."/>
            <person name="Neumann-Schaal M."/>
            <person name="Geppert A."/>
            <person name="Luckner M."/>
            <person name="Wanner G."/>
            <person name="Overmann J."/>
        </authorList>
    </citation>
    <scope>NUCLEOTIDE SEQUENCE [LARGE SCALE GENOMIC DNA]</scope>
    <source>
        <strain evidence="6 7">0125_3</strain>
    </source>
</reference>
<name>A0A6M4GY14_9PROT</name>
<feature type="transmembrane region" description="Helical" evidence="4">
    <location>
        <begin position="245"/>
        <end position="266"/>
    </location>
</feature>
<evidence type="ECO:0000313" key="6">
    <source>
        <dbReference type="EMBL" id="QJR11915.1"/>
    </source>
</evidence>
<dbReference type="GO" id="GO:0022857">
    <property type="term" value="F:transmembrane transporter activity"/>
    <property type="evidence" value="ECO:0007669"/>
    <property type="project" value="InterPro"/>
</dbReference>
<accession>A0A6M4GY14</accession>
<evidence type="ECO:0000259" key="5">
    <source>
        <dbReference type="PROSITE" id="PS50850"/>
    </source>
</evidence>
<feature type="domain" description="Major facilitator superfamily (MFS) profile" evidence="5">
    <location>
        <begin position="12"/>
        <end position="386"/>
    </location>
</feature>
<feature type="transmembrane region" description="Helical" evidence="4">
    <location>
        <begin position="78"/>
        <end position="95"/>
    </location>
</feature>
<feature type="transmembrane region" description="Helical" evidence="4">
    <location>
        <begin position="363"/>
        <end position="384"/>
    </location>
</feature>
<dbReference type="PANTHER" id="PTHR23523:SF2">
    <property type="entry name" value="2-NITROIMIDAZOLE TRANSPORTER"/>
    <property type="match status" value="1"/>
</dbReference>
<evidence type="ECO:0000256" key="2">
    <source>
        <dbReference type="ARBA" id="ARBA00022989"/>
    </source>
</evidence>
<sequence>MGAPAPRSLAASLLLLWIAGLCLRLTVLCVPPVIPLIRESFPLSQANVAALTSLPVLLFCIAAIPGSLMISRWGAGRVLVAGILVAGLASASRAWSPDLAMLLGATFVMGIGIAVMQPAFPAIVREWVPGNVALGTAVYSNALLVGEALAASLTIPVVVPLAGGWRGSLVAWSGLVIVLGVVLVFAVRGAGTGRAAGVANPRWWPDWRDRTTWRLGLIAGFASTLYFGTNAFLPDLLRWHGRPELLGPALSALNWLQLPASFIMLAFAKRLAGRRAPFIATALLSFASIPALFLLGGVGVVVFSGVIGFVTAWLLVLTLALPPLTVKPEDVPRVSAAMFAIGYFCAVALPIVGGLLWDVTGLPWTAFALIAVYALLAAWLAVGLKR</sequence>
<feature type="transmembrane region" description="Helical" evidence="4">
    <location>
        <begin position="169"/>
        <end position="191"/>
    </location>
</feature>
<feature type="transmembrane region" description="Helical" evidence="4">
    <location>
        <begin position="278"/>
        <end position="295"/>
    </location>
</feature>
<gene>
    <name evidence="6" type="primary">yycB</name>
    <name evidence="6" type="ORF">DSM104443_02998</name>
</gene>
<protein>
    <submittedName>
        <fullName evidence="6">Putative transporter YycB</fullName>
    </submittedName>
</protein>
<dbReference type="AlphaFoldDB" id="A0A6M4GY14"/>
<feature type="transmembrane region" description="Helical" evidence="4">
    <location>
        <begin position="101"/>
        <end position="124"/>
    </location>
</feature>
<dbReference type="InterPro" id="IPR011701">
    <property type="entry name" value="MFS"/>
</dbReference>
<dbReference type="PROSITE" id="PS50850">
    <property type="entry name" value="MFS"/>
    <property type="match status" value="1"/>
</dbReference>
<dbReference type="EMBL" id="CP053069">
    <property type="protein sequence ID" value="QJR11915.1"/>
    <property type="molecule type" value="Genomic_DNA"/>
</dbReference>
<evidence type="ECO:0000256" key="4">
    <source>
        <dbReference type="SAM" id="Phobius"/>
    </source>
</evidence>
<feature type="transmembrane region" description="Helical" evidence="4">
    <location>
        <begin position="212"/>
        <end position="233"/>
    </location>
</feature>
<keyword evidence="3 4" id="KW-0472">Membrane</keyword>
<keyword evidence="2 4" id="KW-1133">Transmembrane helix</keyword>
<dbReference type="PANTHER" id="PTHR23523">
    <property type="match status" value="1"/>
</dbReference>
<feature type="transmembrane region" description="Helical" evidence="4">
    <location>
        <begin position="48"/>
        <end position="71"/>
    </location>
</feature>
<dbReference type="Pfam" id="PF07690">
    <property type="entry name" value="MFS_1"/>
    <property type="match status" value="1"/>
</dbReference>
<proteinExistence type="predicted"/>
<dbReference type="KEGG" id="uru:DSM104443_02998"/>
<evidence type="ECO:0000313" key="7">
    <source>
        <dbReference type="Proteomes" id="UP000501534"/>
    </source>
</evidence>
<dbReference type="InterPro" id="IPR052524">
    <property type="entry name" value="MFS_Cyanate_Porter"/>
</dbReference>
<dbReference type="Proteomes" id="UP000501534">
    <property type="component" value="Chromosome"/>
</dbReference>
<keyword evidence="7" id="KW-1185">Reference proteome</keyword>
<organism evidence="6 7">
    <name type="scientific">Usitatibacter rugosus</name>
    <dbReference type="NCBI Taxonomy" id="2732067"/>
    <lineage>
        <taxon>Bacteria</taxon>
        <taxon>Pseudomonadati</taxon>
        <taxon>Pseudomonadota</taxon>
        <taxon>Betaproteobacteria</taxon>
        <taxon>Nitrosomonadales</taxon>
        <taxon>Usitatibacteraceae</taxon>
        <taxon>Usitatibacter</taxon>
    </lineage>
</organism>
<evidence type="ECO:0000256" key="3">
    <source>
        <dbReference type="ARBA" id="ARBA00023136"/>
    </source>
</evidence>
<dbReference type="InterPro" id="IPR036259">
    <property type="entry name" value="MFS_trans_sf"/>
</dbReference>
<feature type="transmembrane region" description="Helical" evidence="4">
    <location>
        <begin position="301"/>
        <end position="324"/>
    </location>
</feature>
<dbReference type="Gene3D" id="1.20.1250.20">
    <property type="entry name" value="MFS general substrate transporter like domains"/>
    <property type="match status" value="1"/>
</dbReference>